<dbReference type="PANTHER" id="PTHR38733">
    <property type="entry name" value="PROTEIN MCRC"/>
    <property type="match status" value="1"/>
</dbReference>
<name>A0A1H6LPB2_RUMFL</name>
<gene>
    <name evidence="1" type="ORF">SAMN02910265_03181</name>
</gene>
<dbReference type="PIRSF" id="PIRSF003109">
    <property type="entry name" value="McrC"/>
    <property type="match status" value="1"/>
</dbReference>
<reference evidence="1 2" key="1">
    <citation type="submission" date="2016-10" db="EMBL/GenBank/DDBJ databases">
        <authorList>
            <person name="de Groot N.N."/>
        </authorList>
    </citation>
    <scope>NUCLEOTIDE SEQUENCE [LARGE SCALE GENOMIC DNA]</scope>
    <source>
        <strain evidence="1 2">YAD2003</strain>
    </source>
</reference>
<dbReference type="InterPro" id="IPR014407">
    <property type="entry name" value="McrC_bac"/>
</dbReference>
<dbReference type="NCBIfam" id="NF007277">
    <property type="entry name" value="PRK09736.1"/>
    <property type="match status" value="1"/>
</dbReference>
<dbReference type="GO" id="GO:0009307">
    <property type="term" value="P:DNA restriction-modification system"/>
    <property type="evidence" value="ECO:0007669"/>
    <property type="project" value="InterPro"/>
</dbReference>
<proteinExistence type="predicted"/>
<dbReference type="PANTHER" id="PTHR38733:SF1">
    <property type="entry name" value="TYPE IV METHYL-DIRECTED RESTRICTION ENZYME ECOKMCRBC"/>
    <property type="match status" value="1"/>
</dbReference>
<protein>
    <submittedName>
        <fullName evidence="1">5-methylcytosine-specific restriction enzyme subunit McrC</fullName>
    </submittedName>
</protein>
<dbReference type="OrthoDB" id="9786961at2"/>
<sequence length="352" mass="41293">MTSDKGIFIQNIYYMLSYAFQILKQEDYKHVAGEKFDKIHDLFAAILEKGVARQVKQGLYREYVPMQEDLSVMRGKLSINETLRLQVQREQKLSCEFDEFSEDNIYNQILKVTIYRLISVDGVAAERRQALKKLIVFFGNVKLIHSDHIAWNRLIYQRNNRNYELLLNICYLVLNGLLQTTEDGNYKLISFSDEHMERLYEKFILEYYKQHHPELSPEAPVIDWNHTEMPDPNMIQFLPRMKTDIVLQKGDKKLIIDAKYYGQAMIKNYNKETLRSAHLYQIFAYVKNMDTKNTGNVSGLLLYAKTEDEMFPDGQPFIISGNSIGARTLDLNQEFKNISNQLDSIANDYFLK</sequence>
<evidence type="ECO:0000313" key="2">
    <source>
        <dbReference type="Proteomes" id="UP000183190"/>
    </source>
</evidence>
<accession>A0A1H6LPB2</accession>
<dbReference type="EMBL" id="FNWV01000025">
    <property type="protein sequence ID" value="SEH88150.1"/>
    <property type="molecule type" value="Genomic_DNA"/>
</dbReference>
<evidence type="ECO:0000313" key="1">
    <source>
        <dbReference type="EMBL" id="SEH88150.1"/>
    </source>
</evidence>
<organism evidence="1 2">
    <name type="scientific">Ruminococcus flavefaciens</name>
    <dbReference type="NCBI Taxonomy" id="1265"/>
    <lineage>
        <taxon>Bacteria</taxon>
        <taxon>Bacillati</taxon>
        <taxon>Bacillota</taxon>
        <taxon>Clostridia</taxon>
        <taxon>Eubacteriales</taxon>
        <taxon>Oscillospiraceae</taxon>
        <taxon>Ruminococcus</taxon>
    </lineage>
</organism>
<dbReference type="Proteomes" id="UP000183190">
    <property type="component" value="Unassembled WGS sequence"/>
</dbReference>
<dbReference type="AlphaFoldDB" id="A0A1H6LPB2"/>
<dbReference type="InterPro" id="IPR019292">
    <property type="entry name" value="McrC"/>
</dbReference>
<dbReference type="Pfam" id="PF10117">
    <property type="entry name" value="McrBC"/>
    <property type="match status" value="1"/>
</dbReference>
<dbReference type="RefSeq" id="WP_074719145.1">
    <property type="nucleotide sequence ID" value="NZ_FNWV01000025.1"/>
</dbReference>